<dbReference type="RefSeq" id="WP_004502283.1">
    <property type="nucleotide sequence ID" value="NZ_AHNU02000002.1"/>
</dbReference>
<evidence type="ECO:0000313" key="1">
    <source>
        <dbReference type="EMBL" id="EMN92550.1"/>
    </source>
</evidence>
<protein>
    <submittedName>
        <fullName evidence="1">Uncharacterized protein</fullName>
    </submittedName>
</protein>
<dbReference type="Proteomes" id="UP000012118">
    <property type="component" value="Unassembled WGS sequence"/>
</dbReference>
<name>M6QH12_9LEPT</name>
<dbReference type="Pfam" id="PF26125">
    <property type="entry name" value="AcrVA2-like"/>
    <property type="match status" value="1"/>
</dbReference>
<dbReference type="CDD" id="cd22987">
    <property type="entry name" value="AcrVA2-like"/>
    <property type="match status" value="1"/>
</dbReference>
<dbReference type="AlphaFoldDB" id="M6QH12"/>
<organism evidence="1 2">
    <name type="scientific">Leptospira weilii str. UI 13098</name>
    <dbReference type="NCBI Taxonomy" id="1088542"/>
    <lineage>
        <taxon>Bacteria</taxon>
        <taxon>Pseudomonadati</taxon>
        <taxon>Spirochaetota</taxon>
        <taxon>Spirochaetia</taxon>
        <taxon>Leptospirales</taxon>
        <taxon>Leptospiraceae</taxon>
        <taxon>Leptospira</taxon>
    </lineage>
</organism>
<dbReference type="EMBL" id="AHNU02000002">
    <property type="protein sequence ID" value="EMN92550.1"/>
    <property type="molecule type" value="Genomic_DNA"/>
</dbReference>
<keyword evidence="2" id="KW-1185">Reference proteome</keyword>
<sequence>MKTSRRQNSKKQKTRPENICNKVLSDFPNWRKITKNALEQKGKELPDWPNYIFAPIESYFPILAEEEIDFKNSSNVLYNYLLVNQLAALVPWSLSKGIYRFSQELFEELIDSPLPEKIPSEILKKLPQWSIYVELPKNKIQDCNGFFTFLESDKGRNELRILLDYDNRPAYLAVLNLENHTIEESFNLFQQNIKNQLSNINEKITDSLLEIYKQSQIKILKKIVPLILYICSENAEIKGSFSHSNYTQRFKEKSPSEISPASNVAIWDVGNELGERLRRFREKTQKNDLQLRSKTPHIRKAHWHHFWVGMKGSKALMVRWLTPIPVNF</sequence>
<proteinExistence type="predicted"/>
<gene>
    <name evidence="1" type="ORF">LEP1GSC108_0427</name>
</gene>
<accession>M6QH12</accession>
<comment type="caution">
    <text evidence="1">The sequence shown here is derived from an EMBL/GenBank/DDBJ whole genome shotgun (WGS) entry which is preliminary data.</text>
</comment>
<evidence type="ECO:0000313" key="2">
    <source>
        <dbReference type="Proteomes" id="UP000012118"/>
    </source>
</evidence>
<dbReference type="InterPro" id="IPR058915">
    <property type="entry name" value="AcrVA2-like"/>
</dbReference>
<reference evidence="1 2" key="1">
    <citation type="submission" date="2013-01" db="EMBL/GenBank/DDBJ databases">
        <authorList>
            <person name="Harkins D.M."/>
            <person name="Durkin A.S."/>
            <person name="Brinkac L.M."/>
            <person name="Haft D.H."/>
            <person name="Selengut J.D."/>
            <person name="Sanka R."/>
            <person name="DePew J."/>
            <person name="Purushe J."/>
            <person name="Chanthongthip A."/>
            <person name="Lattana O."/>
            <person name="Phetsouvanh R."/>
            <person name="Newton P.N."/>
            <person name="Vinetz J.M."/>
            <person name="Sutton G.G."/>
            <person name="Nierman W.C."/>
            <person name="Fouts D.E."/>
        </authorList>
    </citation>
    <scope>NUCLEOTIDE SEQUENCE [LARGE SCALE GENOMIC DNA]</scope>
    <source>
        <strain evidence="1 2">UI 13098</strain>
    </source>
</reference>